<dbReference type="EMBL" id="MDTQ01000001">
    <property type="protein sequence ID" value="ODC02501.1"/>
    <property type="molecule type" value="Genomic_DNA"/>
</dbReference>
<evidence type="ECO:0000256" key="1">
    <source>
        <dbReference type="SAM" id="Phobius"/>
    </source>
</evidence>
<keyword evidence="1" id="KW-0472">Membrane</keyword>
<evidence type="ECO:0000313" key="2">
    <source>
        <dbReference type="EMBL" id="ODC02501.1"/>
    </source>
</evidence>
<sequence>MNLTELQLKARVRTSWQALDLGVKIARRWYLSLMLAWLIPALVVYLLLVAGMYAYGMWSVSPLPLSLSVLWEVSPLWLLLIIWWLKPLLDRLPLFLLSHYIFNDKARGWLHWRALLRLYRFDALLSLSVRRFDIQRSLHLPVTVLERQKGGARKRRCELLRRGCGPAGGWLTWVMMSLEGALSLGLAILLLSLLGIDFYIQPTFLMKGSDIALLYLEILPDILFMALIAPFYIACGFSLYLNRRIELEAWDLELVFRESARRREPQSTIKPLLSAALSLLMLCLVTPLSIAPAQAQEPTLTREQLDARDQVRTILETPPFVIEKNVSHWQWQDEPDQVDSEDSSFLDSLNNLMDEDSGDLSSLFSVVELLLWIGMGLLVVLVLRKLVSHLKAAPVLSKPNARGSVNSPQVMMGMAISAESLPEQIDARIDEAFERGDERQAMSLMYRHVLFLLIHQHRVPVEPWYTELECADAVKQRSQLPLDGCWDELTQYWVQLAYAHQSPPRARVQYLYLALKKVLAP</sequence>
<feature type="transmembrane region" description="Helical" evidence="1">
    <location>
        <begin position="271"/>
        <end position="290"/>
    </location>
</feature>
<accession>A0A1E2V691</accession>
<gene>
    <name evidence="2" type="ORF">BFW38_02015</name>
</gene>
<name>A0A1E2V691_9GAMM</name>
<comment type="caution">
    <text evidence="2">The sequence shown here is derived from an EMBL/GenBank/DDBJ whole genome shotgun (WGS) entry which is preliminary data.</text>
</comment>
<feature type="transmembrane region" description="Helical" evidence="1">
    <location>
        <begin position="222"/>
        <end position="241"/>
    </location>
</feature>
<evidence type="ECO:0000313" key="3">
    <source>
        <dbReference type="Proteomes" id="UP000094291"/>
    </source>
</evidence>
<feature type="transmembrane region" description="Helical" evidence="1">
    <location>
        <begin position="29"/>
        <end position="53"/>
    </location>
</feature>
<feature type="transmembrane region" description="Helical" evidence="1">
    <location>
        <begin position="362"/>
        <end position="383"/>
    </location>
</feature>
<reference evidence="2 3" key="1">
    <citation type="submission" date="2016-08" db="EMBL/GenBank/DDBJ databases">
        <authorList>
            <person name="Seilhamer J.J."/>
        </authorList>
    </citation>
    <scope>NUCLEOTIDE SEQUENCE [LARGE SCALE GENOMIC DNA]</scope>
    <source>
        <strain evidence="2 3">PH27A</strain>
    </source>
</reference>
<keyword evidence="3" id="KW-1185">Reference proteome</keyword>
<organism evidence="2 3">
    <name type="scientific">Terasakiispira papahanaumokuakeensis</name>
    <dbReference type="NCBI Taxonomy" id="197479"/>
    <lineage>
        <taxon>Bacteria</taxon>
        <taxon>Pseudomonadati</taxon>
        <taxon>Pseudomonadota</taxon>
        <taxon>Gammaproteobacteria</taxon>
        <taxon>Oceanospirillales</taxon>
        <taxon>Terasakiispira</taxon>
    </lineage>
</organism>
<evidence type="ECO:0008006" key="4">
    <source>
        <dbReference type="Google" id="ProtNLM"/>
    </source>
</evidence>
<keyword evidence="1" id="KW-0812">Transmembrane</keyword>
<protein>
    <recommendedName>
        <fullName evidence="4">DUF4129 domain-containing protein</fullName>
    </recommendedName>
</protein>
<dbReference type="Proteomes" id="UP000094291">
    <property type="component" value="Unassembled WGS sequence"/>
</dbReference>
<dbReference type="RefSeq" id="WP_068996886.1">
    <property type="nucleotide sequence ID" value="NZ_MDTQ01000001.1"/>
</dbReference>
<dbReference type="STRING" id="197479.BFW38_02015"/>
<feature type="transmembrane region" description="Helical" evidence="1">
    <location>
        <begin position="65"/>
        <end position="85"/>
    </location>
</feature>
<feature type="transmembrane region" description="Helical" evidence="1">
    <location>
        <begin position="181"/>
        <end position="202"/>
    </location>
</feature>
<dbReference type="OrthoDB" id="183980at2"/>
<keyword evidence="1" id="KW-1133">Transmembrane helix</keyword>
<proteinExistence type="predicted"/>
<dbReference type="AlphaFoldDB" id="A0A1E2V691"/>